<dbReference type="Gene3D" id="2.10.25.10">
    <property type="entry name" value="Laminin"/>
    <property type="match status" value="1"/>
</dbReference>
<keyword evidence="3" id="KW-1185">Reference proteome</keyword>
<accession>A0AB34GHT6</accession>
<dbReference type="CDD" id="cd00055">
    <property type="entry name" value="EGF_Lam"/>
    <property type="match status" value="1"/>
</dbReference>
<dbReference type="Pfam" id="PF00053">
    <property type="entry name" value="EGF_laminin"/>
    <property type="match status" value="1"/>
</dbReference>
<dbReference type="InterPro" id="IPR002049">
    <property type="entry name" value="LE_dom"/>
</dbReference>
<organism evidence="2 3">
    <name type="scientific">Eschrichtius robustus</name>
    <name type="common">California gray whale</name>
    <name type="synonym">Eschrichtius gibbosus</name>
    <dbReference type="NCBI Taxonomy" id="9764"/>
    <lineage>
        <taxon>Eukaryota</taxon>
        <taxon>Metazoa</taxon>
        <taxon>Chordata</taxon>
        <taxon>Craniata</taxon>
        <taxon>Vertebrata</taxon>
        <taxon>Euteleostomi</taxon>
        <taxon>Mammalia</taxon>
        <taxon>Eutheria</taxon>
        <taxon>Laurasiatheria</taxon>
        <taxon>Artiodactyla</taxon>
        <taxon>Whippomorpha</taxon>
        <taxon>Cetacea</taxon>
        <taxon>Mysticeti</taxon>
        <taxon>Eschrichtiidae</taxon>
        <taxon>Eschrichtius</taxon>
    </lineage>
</organism>
<evidence type="ECO:0000259" key="1">
    <source>
        <dbReference type="Pfam" id="PF00053"/>
    </source>
</evidence>
<name>A0AB34GHT6_ESCRO</name>
<dbReference type="SUPFAM" id="SSF57196">
    <property type="entry name" value="EGF/Laminin"/>
    <property type="match status" value="1"/>
</dbReference>
<protein>
    <recommendedName>
        <fullName evidence="1">Laminin EGF-like domain-containing protein</fullName>
    </recommendedName>
</protein>
<reference evidence="2 3" key="1">
    <citation type="submission" date="2022-11" db="EMBL/GenBank/DDBJ databases">
        <title>Whole genome sequence of Eschrichtius robustus ER-17-0199.</title>
        <authorList>
            <person name="Bruniche-Olsen A."/>
            <person name="Black A.N."/>
            <person name="Fields C.J."/>
            <person name="Walden K."/>
            <person name="Dewoody J.A."/>
        </authorList>
    </citation>
    <scope>NUCLEOTIDE SEQUENCE [LARGE SCALE GENOMIC DNA]</scope>
    <source>
        <strain evidence="2">ER-17-0199</strain>
        <tissue evidence="2">Blubber</tissue>
    </source>
</reference>
<gene>
    <name evidence="2" type="ORF">J1605_013335</name>
</gene>
<proteinExistence type="predicted"/>
<feature type="domain" description="Laminin EGF-like" evidence="1">
    <location>
        <begin position="35"/>
        <end position="62"/>
    </location>
</feature>
<sequence length="144" mass="16131">MGMGQKRLDTGDWKITSMDVLPVTVILEMLIPMCKCSLEDGQCDCRPHVTGRSCTEPAPSYFFAPLNFYIYEAEEATPLQGLAPLILTTALPTCDVYFQQQGDDFVTDKGSIILKRNQKQSIRADEQSEVNHFFRVVVCCAISK</sequence>
<evidence type="ECO:0000313" key="2">
    <source>
        <dbReference type="EMBL" id="KAJ8778658.1"/>
    </source>
</evidence>
<comment type="caution">
    <text evidence="2">The sequence shown here is derived from an EMBL/GenBank/DDBJ whole genome shotgun (WGS) entry which is preliminary data.</text>
</comment>
<evidence type="ECO:0000313" key="3">
    <source>
        <dbReference type="Proteomes" id="UP001159641"/>
    </source>
</evidence>
<dbReference type="AlphaFoldDB" id="A0AB34GHT6"/>
<dbReference type="EMBL" id="JAIQCJ010002240">
    <property type="protein sequence ID" value="KAJ8778658.1"/>
    <property type="molecule type" value="Genomic_DNA"/>
</dbReference>
<dbReference type="Proteomes" id="UP001159641">
    <property type="component" value="Unassembled WGS sequence"/>
</dbReference>